<dbReference type="Gene3D" id="1.20.120.1220">
    <property type="match status" value="1"/>
</dbReference>
<evidence type="ECO:0000256" key="6">
    <source>
        <dbReference type="ARBA" id="ARBA00023136"/>
    </source>
</evidence>
<feature type="transmembrane region" description="Helical" evidence="7">
    <location>
        <begin position="179"/>
        <end position="210"/>
    </location>
</feature>
<reference evidence="10 11" key="1">
    <citation type="submission" date="2021-07" db="EMBL/GenBank/DDBJ databases">
        <title>Clostridium weizhouense sp. nov., an anaerobic bacterium isolated from activated sludge of Petroleum wastewater.</title>
        <authorList>
            <person name="Li Q."/>
        </authorList>
    </citation>
    <scope>NUCLEOTIDE SEQUENCE [LARGE SCALE GENOMIC DNA]</scope>
    <source>
        <strain evidence="10 11">YB-6</strain>
    </source>
</reference>
<keyword evidence="5 7" id="KW-1133">Transmembrane helix</keyword>
<feature type="domain" description="Prepilin type IV endopeptidase peptidase" evidence="8">
    <location>
        <begin position="101"/>
        <end position="207"/>
    </location>
</feature>
<evidence type="ECO:0000256" key="1">
    <source>
        <dbReference type="ARBA" id="ARBA00004651"/>
    </source>
</evidence>
<evidence type="ECO:0000313" key="11">
    <source>
        <dbReference type="Proteomes" id="UP001519921"/>
    </source>
</evidence>
<keyword evidence="3" id="KW-1003">Cell membrane</keyword>
<sequence>MDYALVIIIGLVIGSFLNVCIYRIPREESISYPPSHCSTCNHKLNPLDLVPIFSYIFLKGKCRYCKDKISLRYPLIELLNALLYLLIYVNYDFTLDFFKYCIFSSLLIVIAMIDYNTQDVYTSSIIFGGIVGVAFEALGYIVYKNEFMQPIFGAIIGFGIIALIVILTKGMGDGDAEIALICGLFLGVKGVLLTLFLGIIIGGIIAIIILAFKLKNLKDSMAFGPCLAIGALITMLWGNEILSTYLSLFI</sequence>
<evidence type="ECO:0000259" key="9">
    <source>
        <dbReference type="Pfam" id="PF06750"/>
    </source>
</evidence>
<feature type="transmembrane region" description="Helical" evidence="7">
    <location>
        <begin position="222"/>
        <end position="242"/>
    </location>
</feature>
<dbReference type="InterPro" id="IPR010627">
    <property type="entry name" value="Prepilin_pept_A24_N"/>
</dbReference>
<feature type="transmembrane region" description="Helical" evidence="7">
    <location>
        <begin position="147"/>
        <end position="167"/>
    </location>
</feature>
<comment type="similarity">
    <text evidence="2">Belongs to the peptidase A24 family.</text>
</comment>
<evidence type="ECO:0000256" key="5">
    <source>
        <dbReference type="ARBA" id="ARBA00022989"/>
    </source>
</evidence>
<feature type="transmembrane region" description="Helical" evidence="7">
    <location>
        <begin position="71"/>
        <end position="91"/>
    </location>
</feature>
<name>A0ABS7ANF2_9CLOT</name>
<keyword evidence="6 7" id="KW-0472">Membrane</keyword>
<dbReference type="Proteomes" id="UP001519921">
    <property type="component" value="Unassembled WGS sequence"/>
</dbReference>
<dbReference type="Pfam" id="PF06750">
    <property type="entry name" value="A24_N_bact"/>
    <property type="match status" value="1"/>
</dbReference>
<gene>
    <name evidence="10" type="ORF">KYD98_08845</name>
</gene>
<dbReference type="PANTHER" id="PTHR30487:SF0">
    <property type="entry name" value="PREPILIN LEADER PEPTIDASE_N-METHYLTRANSFERASE-RELATED"/>
    <property type="match status" value="1"/>
</dbReference>
<proteinExistence type="inferred from homology"/>
<evidence type="ECO:0000259" key="8">
    <source>
        <dbReference type="Pfam" id="PF01478"/>
    </source>
</evidence>
<comment type="subcellular location">
    <subcellularLocation>
        <location evidence="1">Cell membrane</location>
        <topology evidence="1">Multi-pass membrane protein</topology>
    </subcellularLocation>
</comment>
<feature type="transmembrane region" description="Helical" evidence="7">
    <location>
        <begin position="6"/>
        <end position="24"/>
    </location>
</feature>
<keyword evidence="4 7" id="KW-0812">Transmembrane</keyword>
<dbReference type="Pfam" id="PF01478">
    <property type="entry name" value="Peptidase_A24"/>
    <property type="match status" value="1"/>
</dbReference>
<evidence type="ECO:0000313" key="10">
    <source>
        <dbReference type="EMBL" id="MBW6410200.1"/>
    </source>
</evidence>
<evidence type="ECO:0000256" key="3">
    <source>
        <dbReference type="ARBA" id="ARBA00022475"/>
    </source>
</evidence>
<dbReference type="InterPro" id="IPR000045">
    <property type="entry name" value="Prepilin_IV_endopep_pep"/>
</dbReference>
<feature type="transmembrane region" description="Helical" evidence="7">
    <location>
        <begin position="120"/>
        <end position="141"/>
    </location>
</feature>
<evidence type="ECO:0000256" key="2">
    <source>
        <dbReference type="ARBA" id="ARBA00005801"/>
    </source>
</evidence>
<dbReference type="InterPro" id="IPR050882">
    <property type="entry name" value="Prepilin_peptidase/N-MTase"/>
</dbReference>
<feature type="transmembrane region" description="Helical" evidence="7">
    <location>
        <begin position="97"/>
        <end position="113"/>
    </location>
</feature>
<dbReference type="PANTHER" id="PTHR30487">
    <property type="entry name" value="TYPE 4 PREPILIN-LIKE PROTEINS LEADER PEPTIDE-PROCESSING ENZYME"/>
    <property type="match status" value="1"/>
</dbReference>
<keyword evidence="11" id="KW-1185">Reference proteome</keyword>
<organism evidence="10 11">
    <name type="scientific">Clostridium weizhouense</name>
    <dbReference type="NCBI Taxonomy" id="2859781"/>
    <lineage>
        <taxon>Bacteria</taxon>
        <taxon>Bacillati</taxon>
        <taxon>Bacillota</taxon>
        <taxon>Clostridia</taxon>
        <taxon>Eubacteriales</taxon>
        <taxon>Clostridiaceae</taxon>
        <taxon>Clostridium</taxon>
    </lineage>
</organism>
<feature type="domain" description="Prepilin peptidase A24 N-terminal" evidence="9">
    <location>
        <begin position="8"/>
        <end position="90"/>
    </location>
</feature>
<protein>
    <submittedName>
        <fullName evidence="10">Prepilin peptidase</fullName>
    </submittedName>
</protein>
<accession>A0ABS7ANF2</accession>
<comment type="caution">
    <text evidence="10">The sequence shown here is derived from an EMBL/GenBank/DDBJ whole genome shotgun (WGS) entry which is preliminary data.</text>
</comment>
<evidence type="ECO:0000256" key="7">
    <source>
        <dbReference type="SAM" id="Phobius"/>
    </source>
</evidence>
<evidence type="ECO:0000256" key="4">
    <source>
        <dbReference type="ARBA" id="ARBA00022692"/>
    </source>
</evidence>
<dbReference type="EMBL" id="JAHXPT010000006">
    <property type="protein sequence ID" value="MBW6410200.1"/>
    <property type="molecule type" value="Genomic_DNA"/>
</dbReference>
<dbReference type="RefSeq" id="WP_219779327.1">
    <property type="nucleotide sequence ID" value="NZ_JAHXPT010000006.1"/>
</dbReference>